<dbReference type="EMBL" id="CP002353">
    <property type="protein sequence ID" value="ADV63351.1"/>
    <property type="molecule type" value="Genomic_DNA"/>
</dbReference>
<gene>
    <name evidence="3" type="ordered locus">Isop_2785</name>
</gene>
<accession>E8R100</accession>
<reference evidence="3 4" key="2">
    <citation type="journal article" date="2011" name="Stand. Genomic Sci.">
        <title>Complete genome sequence of Isosphaera pallida type strain (IS1B).</title>
        <authorList>
            <consortium name="US DOE Joint Genome Institute (JGI-PGF)"/>
            <person name="Goker M."/>
            <person name="Cleland D."/>
            <person name="Saunders E."/>
            <person name="Lapidus A."/>
            <person name="Nolan M."/>
            <person name="Lucas S."/>
            <person name="Hammon N."/>
            <person name="Deshpande S."/>
            <person name="Cheng J.F."/>
            <person name="Tapia R."/>
            <person name="Han C."/>
            <person name="Goodwin L."/>
            <person name="Pitluck S."/>
            <person name="Liolios K."/>
            <person name="Pagani I."/>
            <person name="Ivanova N."/>
            <person name="Mavromatis K."/>
            <person name="Pati A."/>
            <person name="Chen A."/>
            <person name="Palaniappan K."/>
            <person name="Land M."/>
            <person name="Hauser L."/>
            <person name="Chang Y.J."/>
            <person name="Jeffries C.D."/>
            <person name="Detter J.C."/>
            <person name="Beck B."/>
            <person name="Woyke T."/>
            <person name="Bristow J."/>
            <person name="Eisen J.A."/>
            <person name="Markowitz V."/>
            <person name="Hugenholtz P."/>
            <person name="Kyrpides N.C."/>
            <person name="Klenk H.P."/>
        </authorList>
    </citation>
    <scope>NUCLEOTIDE SEQUENCE [LARGE SCALE GENOMIC DNA]</scope>
    <source>
        <strain evidence="4">ATCC 43644 / DSM 9630 / IS1B</strain>
    </source>
</reference>
<dbReference type="InterPro" id="IPR045864">
    <property type="entry name" value="aa-tRNA-synth_II/BPL/LPL"/>
</dbReference>
<dbReference type="GO" id="GO:0004077">
    <property type="term" value="F:biotin--[biotin carboxyl-carrier protein] ligase activity"/>
    <property type="evidence" value="ECO:0007669"/>
    <property type="project" value="InterPro"/>
</dbReference>
<dbReference type="NCBIfam" id="TIGR00121">
    <property type="entry name" value="birA_ligase"/>
    <property type="match status" value="1"/>
</dbReference>
<protein>
    <submittedName>
        <fullName evidence="3">Biotin/acetyl-CoA-carboxylase ligase</fullName>
    </submittedName>
</protein>
<dbReference type="STRING" id="575540.Isop_2785"/>
<dbReference type="AlphaFoldDB" id="E8R100"/>
<dbReference type="SUPFAM" id="SSF55681">
    <property type="entry name" value="Class II aaRS and biotin synthetases"/>
    <property type="match status" value="1"/>
</dbReference>
<proteinExistence type="predicted"/>
<keyword evidence="1 3" id="KW-0436">Ligase</keyword>
<sequence length="322" mass="35026">MMSNSCHIVANLPSSSPAALSASAIAAGGTGRRFGRRIEVYDCVTSTNDLGLRLLADRTPLESAVVPISLFGGSDQALDGRILLAESQTQGRGRLGRTWTMPRGGGLLMSVLIDSPVGVHSRSPAQRAGIWTAWAAVSVAECLAEWVDRSHVVSIKWPNDVRIDRLKVAGILVERPAIDTGGFVVGIGINLQLDRDSFLAEVRSQAGSLNWFVAPESLPLDRNRFAGRLIEIMNDYGFDLETREEIPGRFARLVERFQSRLEGFDAPVILTTPRERLQGRLVGLEPGGLARLETAAGPILTRPTAWIERITPEGHDQDQMDV</sequence>
<reference key="1">
    <citation type="submission" date="2010-11" db="EMBL/GenBank/DDBJ databases">
        <title>The complete sequence of chromosome of Isophaera pallida ATCC 43644.</title>
        <authorList>
            <consortium name="US DOE Joint Genome Institute (JGI-PGF)"/>
            <person name="Lucas S."/>
            <person name="Copeland A."/>
            <person name="Lapidus A."/>
            <person name="Bruce D."/>
            <person name="Goodwin L."/>
            <person name="Pitluck S."/>
            <person name="Kyrpides N."/>
            <person name="Mavromatis K."/>
            <person name="Pagani I."/>
            <person name="Ivanova N."/>
            <person name="Saunders E."/>
            <person name="Brettin T."/>
            <person name="Detter J.C."/>
            <person name="Han C."/>
            <person name="Tapia R."/>
            <person name="Land M."/>
            <person name="Hauser L."/>
            <person name="Markowitz V."/>
            <person name="Cheng J.-F."/>
            <person name="Hugenholtz P."/>
            <person name="Woyke T."/>
            <person name="Wu D."/>
            <person name="Eisen J.A."/>
        </authorList>
    </citation>
    <scope>NUCLEOTIDE SEQUENCE</scope>
    <source>
        <strain>ATCC 43644</strain>
    </source>
</reference>
<evidence type="ECO:0000313" key="4">
    <source>
        <dbReference type="Proteomes" id="UP000008631"/>
    </source>
</evidence>
<dbReference type="PANTHER" id="PTHR12835:SF5">
    <property type="entry name" value="BIOTIN--PROTEIN LIGASE"/>
    <property type="match status" value="1"/>
</dbReference>
<dbReference type="Pfam" id="PF03099">
    <property type="entry name" value="BPL_LplA_LipB"/>
    <property type="match status" value="1"/>
</dbReference>
<dbReference type="InParanoid" id="E8R100"/>
<dbReference type="RefSeq" id="WP_013565639.1">
    <property type="nucleotide sequence ID" value="NC_014962.1"/>
</dbReference>
<dbReference type="eggNOG" id="COG0340">
    <property type="taxonomic scope" value="Bacteria"/>
</dbReference>
<dbReference type="GO" id="GO:0005737">
    <property type="term" value="C:cytoplasm"/>
    <property type="evidence" value="ECO:0007669"/>
    <property type="project" value="TreeGrafter"/>
</dbReference>
<dbReference type="InterPro" id="IPR004408">
    <property type="entry name" value="Biotin_CoA_COase_ligase"/>
</dbReference>
<evidence type="ECO:0000259" key="2">
    <source>
        <dbReference type="PROSITE" id="PS51733"/>
    </source>
</evidence>
<keyword evidence="4" id="KW-1185">Reference proteome</keyword>
<feature type="domain" description="BPL/LPL catalytic" evidence="2">
    <location>
        <begin position="51"/>
        <end position="237"/>
    </location>
</feature>
<dbReference type="InterPro" id="IPR004143">
    <property type="entry name" value="BPL_LPL_catalytic"/>
</dbReference>
<dbReference type="Gene3D" id="3.30.930.10">
    <property type="entry name" value="Bira Bifunctional Protein, Domain 2"/>
    <property type="match status" value="1"/>
</dbReference>
<evidence type="ECO:0000256" key="1">
    <source>
        <dbReference type="ARBA" id="ARBA00022598"/>
    </source>
</evidence>
<dbReference type="KEGG" id="ipa:Isop_2785"/>
<dbReference type="PROSITE" id="PS51733">
    <property type="entry name" value="BPL_LPL_CATALYTIC"/>
    <property type="match status" value="1"/>
</dbReference>
<evidence type="ECO:0000313" key="3">
    <source>
        <dbReference type="EMBL" id="ADV63351.1"/>
    </source>
</evidence>
<organism evidence="3 4">
    <name type="scientific">Isosphaera pallida (strain ATCC 43644 / DSM 9630 / IS1B)</name>
    <dbReference type="NCBI Taxonomy" id="575540"/>
    <lineage>
        <taxon>Bacteria</taxon>
        <taxon>Pseudomonadati</taxon>
        <taxon>Planctomycetota</taxon>
        <taxon>Planctomycetia</taxon>
        <taxon>Isosphaerales</taxon>
        <taxon>Isosphaeraceae</taxon>
        <taxon>Isosphaera</taxon>
    </lineage>
</organism>
<name>E8R100_ISOPI</name>
<dbReference type="PANTHER" id="PTHR12835">
    <property type="entry name" value="BIOTIN PROTEIN LIGASE"/>
    <property type="match status" value="1"/>
</dbReference>
<dbReference type="Proteomes" id="UP000008631">
    <property type="component" value="Chromosome"/>
</dbReference>
<dbReference type="OrthoDB" id="9807064at2"/>
<dbReference type="HOGENOM" id="CLU_051096_5_2_0"/>
<dbReference type="CDD" id="cd16442">
    <property type="entry name" value="BPL"/>
    <property type="match status" value="1"/>
</dbReference>